<dbReference type="SUPFAM" id="SSF55486">
    <property type="entry name" value="Metalloproteases ('zincins'), catalytic domain"/>
    <property type="match status" value="1"/>
</dbReference>
<name>A0A1I4PHS1_9GAMM</name>
<reference evidence="2" key="1">
    <citation type="submission" date="2016-10" db="EMBL/GenBank/DDBJ databases">
        <authorList>
            <person name="Varghese N."/>
            <person name="Submissions S."/>
        </authorList>
    </citation>
    <scope>NUCLEOTIDE SEQUENCE [LARGE SCALE GENOMIC DNA]</scope>
    <source>
        <strain evidence="2">DSM 24213</strain>
    </source>
</reference>
<dbReference type="GO" id="GO:0004177">
    <property type="term" value="F:aminopeptidase activity"/>
    <property type="evidence" value="ECO:0007669"/>
    <property type="project" value="TreeGrafter"/>
</dbReference>
<dbReference type="PANTHER" id="PTHR30164">
    <property type="entry name" value="MTFA PEPTIDASE"/>
    <property type="match status" value="1"/>
</dbReference>
<dbReference type="Proteomes" id="UP000243629">
    <property type="component" value="Unassembled WGS sequence"/>
</dbReference>
<dbReference type="Gene3D" id="3.40.390.10">
    <property type="entry name" value="Collagenase (Catalytic Domain)"/>
    <property type="match status" value="1"/>
</dbReference>
<keyword evidence="2" id="KW-1185">Reference proteome</keyword>
<sequence length="258" mass="29119">MGLLSRWRRWREGRQLAGLQVDAALWQQALGDWPLWQQLAPAQRQQLQQLALRFLLRIRLIAIQPVDLDDRLRLRIAGMAVAPVLQLGLDAYAGLRTLIIYPDAFISPQQWQDDAGVVHEELSERSGEAWERGPVVLSLADILASGQGNGYNVVIHELAHVLDMRQQGANGAPLLPVGVSPQRWSQLMQQAWEDLCRREASGLPLPIDAYALADPAEFFAVLCEHFFEAPQPLRECWPDLYALLVDYFGYRPLAVDEV</sequence>
<dbReference type="RefSeq" id="WP_093472947.1">
    <property type="nucleotide sequence ID" value="NZ_FOUI01000002.1"/>
</dbReference>
<dbReference type="InterPro" id="IPR010384">
    <property type="entry name" value="MtfA_fam"/>
</dbReference>
<dbReference type="Pfam" id="PF06167">
    <property type="entry name" value="Peptidase_M90"/>
    <property type="match status" value="1"/>
</dbReference>
<organism evidence="1 2">
    <name type="scientific">Halopseudomonas yangmingensis</name>
    <dbReference type="NCBI Taxonomy" id="1720063"/>
    <lineage>
        <taxon>Bacteria</taxon>
        <taxon>Pseudomonadati</taxon>
        <taxon>Pseudomonadota</taxon>
        <taxon>Gammaproteobacteria</taxon>
        <taxon>Pseudomonadales</taxon>
        <taxon>Pseudomonadaceae</taxon>
        <taxon>Halopseudomonas</taxon>
    </lineage>
</organism>
<gene>
    <name evidence="1" type="ORF">SAMN05216217_102323</name>
</gene>
<dbReference type="EMBL" id="FOUI01000002">
    <property type="protein sequence ID" value="SFM26973.1"/>
    <property type="molecule type" value="Genomic_DNA"/>
</dbReference>
<dbReference type="GO" id="GO:0008237">
    <property type="term" value="F:metallopeptidase activity"/>
    <property type="evidence" value="ECO:0007669"/>
    <property type="project" value="InterPro"/>
</dbReference>
<dbReference type="AlphaFoldDB" id="A0A1I4PHS1"/>
<evidence type="ECO:0008006" key="3">
    <source>
        <dbReference type="Google" id="ProtNLM"/>
    </source>
</evidence>
<dbReference type="PANTHER" id="PTHR30164:SF2">
    <property type="entry name" value="PROTEIN MTFA"/>
    <property type="match status" value="1"/>
</dbReference>
<dbReference type="STRING" id="1720063.SAMN05216217_102323"/>
<accession>A0A1I4PHS1</accession>
<dbReference type="GO" id="GO:0005829">
    <property type="term" value="C:cytosol"/>
    <property type="evidence" value="ECO:0007669"/>
    <property type="project" value="TreeGrafter"/>
</dbReference>
<dbReference type="InterPro" id="IPR024079">
    <property type="entry name" value="MetalloPept_cat_dom_sf"/>
</dbReference>
<evidence type="ECO:0000313" key="2">
    <source>
        <dbReference type="Proteomes" id="UP000243629"/>
    </source>
</evidence>
<evidence type="ECO:0000313" key="1">
    <source>
        <dbReference type="EMBL" id="SFM26973.1"/>
    </source>
</evidence>
<proteinExistence type="predicted"/>
<dbReference type="Gene3D" id="1.10.472.150">
    <property type="entry name" value="Glucose-regulated metallo-peptidase M90, N-terminal domain"/>
    <property type="match status" value="1"/>
</dbReference>
<protein>
    <recommendedName>
        <fullName evidence="3">Zinc-dependent peptidase</fullName>
    </recommendedName>
</protein>
<dbReference type="CDD" id="cd20169">
    <property type="entry name" value="Peptidase_M90_mtfA"/>
    <property type="match status" value="1"/>
</dbReference>
<dbReference type="OrthoDB" id="9786424at2"/>
<dbReference type="InterPro" id="IPR042252">
    <property type="entry name" value="MtfA_N"/>
</dbReference>